<dbReference type="RefSeq" id="XP_045257542.1">
    <property type="nucleotide sequence ID" value="XM_045415479.1"/>
</dbReference>
<accession>A0A8H4C6X4</accession>
<dbReference type="EMBL" id="WVTB01000096">
    <property type="protein sequence ID" value="KAF3798382.1"/>
    <property type="molecule type" value="Genomic_DNA"/>
</dbReference>
<dbReference type="AlphaFoldDB" id="A0A8H4C6X4"/>
<feature type="region of interest" description="Disordered" evidence="1">
    <location>
        <begin position="79"/>
        <end position="98"/>
    </location>
</feature>
<dbReference type="GeneID" id="69022806"/>
<evidence type="ECO:0000313" key="2">
    <source>
        <dbReference type="EMBL" id="KAF3798382.1"/>
    </source>
</evidence>
<organism evidence="2 3">
    <name type="scientific">Colletotrichum gloeosporioides</name>
    <name type="common">Anthracnose fungus</name>
    <name type="synonym">Glomerella cingulata</name>
    <dbReference type="NCBI Taxonomy" id="474922"/>
    <lineage>
        <taxon>Eukaryota</taxon>
        <taxon>Fungi</taxon>
        <taxon>Dikarya</taxon>
        <taxon>Ascomycota</taxon>
        <taxon>Pezizomycotina</taxon>
        <taxon>Sordariomycetes</taxon>
        <taxon>Hypocreomycetidae</taxon>
        <taxon>Glomerellales</taxon>
        <taxon>Glomerellaceae</taxon>
        <taxon>Colletotrichum</taxon>
        <taxon>Colletotrichum gloeosporioides species complex</taxon>
    </lineage>
</organism>
<comment type="caution">
    <text evidence="2">The sequence shown here is derived from an EMBL/GenBank/DDBJ whole genome shotgun (WGS) entry which is preliminary data.</text>
</comment>
<name>A0A8H4C6X4_COLGL</name>
<keyword evidence="3" id="KW-1185">Reference proteome</keyword>
<evidence type="ECO:0000256" key="1">
    <source>
        <dbReference type="SAM" id="MobiDB-lite"/>
    </source>
</evidence>
<reference evidence="2" key="1">
    <citation type="journal article" date="2020" name="Phytopathology">
        <title>Genome sequence and comparative analysis of Colletotrichum gloeosporioides isolated from Liriodendron leaves.</title>
        <authorList>
            <person name="Fu F.F."/>
            <person name="Hao Z."/>
            <person name="Wang P."/>
            <person name="Lu Y."/>
            <person name="Xue L.J."/>
            <person name="Wei G."/>
            <person name="Tian Y."/>
            <person name="Baishi H."/>
            <person name="Xu H."/>
            <person name="Shi J."/>
            <person name="Cheng T."/>
            <person name="Wang G."/>
            <person name="Yi Y."/>
            <person name="Chen J."/>
        </authorList>
    </citation>
    <scope>NUCLEOTIDE SEQUENCE</scope>
    <source>
        <strain evidence="2">Lc1</strain>
    </source>
</reference>
<reference evidence="2" key="2">
    <citation type="submission" date="2020-03" db="EMBL/GenBank/DDBJ databases">
        <authorList>
            <person name="Fu F.-F."/>
            <person name="Chen J."/>
        </authorList>
    </citation>
    <scope>NUCLEOTIDE SEQUENCE</scope>
    <source>
        <strain evidence="2">Lc1</strain>
    </source>
</reference>
<proteinExistence type="predicted"/>
<sequence length="98" mass="11069">MAQLCDRRWTRASYLISTDTDLIPIPVLSSFFASKGFYWANLVPEPVMRQRLQNSLCFALYDIKSNSVEAAENILRRNAAVSSEDDPEDTSCSLESEC</sequence>
<evidence type="ECO:0000313" key="3">
    <source>
        <dbReference type="Proteomes" id="UP000613401"/>
    </source>
</evidence>
<protein>
    <submittedName>
        <fullName evidence="2">Uncharacterized protein</fullName>
    </submittedName>
</protein>
<dbReference type="Gene3D" id="3.40.630.30">
    <property type="match status" value="1"/>
</dbReference>
<gene>
    <name evidence="2" type="ORF">GCG54_00015705</name>
</gene>
<dbReference type="Proteomes" id="UP000613401">
    <property type="component" value="Unassembled WGS sequence"/>
</dbReference>